<reference evidence="8 10" key="1">
    <citation type="submission" date="2020-02" db="EMBL/GenBank/DDBJ databases">
        <title>Tigecycline-resistant Acinetobacter species from pigs and migratory birds.</title>
        <authorList>
            <person name="Chen C."/>
            <person name="Sun J."/>
            <person name="Liao X.-P."/>
            <person name="Liu Y.-H."/>
        </authorList>
    </citation>
    <scope>NUCLEOTIDE SEQUENCE [LARGE SCALE GENOMIC DNA]</scope>
    <source>
        <strain evidence="8 10">YH12207_T</strain>
    </source>
</reference>
<dbReference type="PANTHER" id="PTHR47371:SF3">
    <property type="entry name" value="PHOSPHOGLYCEROL TRANSFERASE I"/>
    <property type="match status" value="1"/>
</dbReference>
<evidence type="ECO:0000256" key="3">
    <source>
        <dbReference type="ARBA" id="ARBA00022692"/>
    </source>
</evidence>
<keyword evidence="2" id="KW-1003">Cell membrane</keyword>
<dbReference type="Proteomes" id="UP000593966">
    <property type="component" value="Chromosome"/>
</dbReference>
<proteinExistence type="predicted"/>
<protein>
    <submittedName>
        <fullName evidence="8">Sulfatase-like hydrolase/transferase</fullName>
    </submittedName>
</protein>
<evidence type="ECO:0000259" key="7">
    <source>
        <dbReference type="Pfam" id="PF00884"/>
    </source>
</evidence>
<keyword evidence="3 6" id="KW-0812">Transmembrane</keyword>
<dbReference type="PANTHER" id="PTHR47371">
    <property type="entry name" value="LIPOTEICHOIC ACID SYNTHASE"/>
    <property type="match status" value="1"/>
</dbReference>
<accession>A0A7S6VY12</accession>
<organism evidence="8 10">
    <name type="scientific">Acinetobacter piscicola</name>
    <dbReference type="NCBI Taxonomy" id="2006115"/>
    <lineage>
        <taxon>Bacteria</taxon>
        <taxon>Pseudomonadati</taxon>
        <taxon>Pseudomonadota</taxon>
        <taxon>Gammaproteobacteria</taxon>
        <taxon>Moraxellales</taxon>
        <taxon>Moraxellaceae</taxon>
        <taxon>Acinetobacter</taxon>
    </lineage>
</organism>
<keyword evidence="8" id="KW-0378">Hydrolase</keyword>
<dbReference type="Gene3D" id="3.40.720.10">
    <property type="entry name" value="Alkaline Phosphatase, subunit A"/>
    <property type="match status" value="1"/>
</dbReference>
<dbReference type="SUPFAM" id="SSF53649">
    <property type="entry name" value="Alkaline phosphatase-like"/>
    <property type="match status" value="1"/>
</dbReference>
<evidence type="ECO:0000256" key="4">
    <source>
        <dbReference type="ARBA" id="ARBA00022989"/>
    </source>
</evidence>
<evidence type="ECO:0000256" key="2">
    <source>
        <dbReference type="ARBA" id="ARBA00022475"/>
    </source>
</evidence>
<dbReference type="EMBL" id="CP048659">
    <property type="protein sequence ID" value="QOW47485.1"/>
    <property type="molecule type" value="Genomic_DNA"/>
</dbReference>
<dbReference type="EMBL" id="CP048659">
    <property type="protein sequence ID" value="QOW46977.1"/>
    <property type="molecule type" value="Genomic_DNA"/>
</dbReference>
<feature type="transmembrane region" description="Helical" evidence="6">
    <location>
        <begin position="21"/>
        <end position="40"/>
    </location>
</feature>
<evidence type="ECO:0000256" key="5">
    <source>
        <dbReference type="ARBA" id="ARBA00023136"/>
    </source>
</evidence>
<evidence type="ECO:0000313" key="9">
    <source>
        <dbReference type="EMBL" id="QOW47485.1"/>
    </source>
</evidence>
<dbReference type="AlphaFoldDB" id="A0A7S6VY12"/>
<keyword evidence="5 6" id="KW-0472">Membrane</keyword>
<dbReference type="GO" id="GO:0016787">
    <property type="term" value="F:hydrolase activity"/>
    <property type="evidence" value="ECO:0007669"/>
    <property type="project" value="UniProtKB-KW"/>
</dbReference>
<feature type="transmembrane region" description="Helical" evidence="6">
    <location>
        <begin position="111"/>
        <end position="132"/>
    </location>
</feature>
<feature type="transmembrane region" description="Helical" evidence="6">
    <location>
        <begin position="144"/>
        <end position="164"/>
    </location>
</feature>
<keyword evidence="4 6" id="KW-1133">Transmembrane helix</keyword>
<dbReference type="GO" id="GO:0005886">
    <property type="term" value="C:plasma membrane"/>
    <property type="evidence" value="ECO:0007669"/>
    <property type="project" value="UniProtKB-SubCell"/>
</dbReference>
<dbReference type="InterPro" id="IPR017850">
    <property type="entry name" value="Alkaline_phosphatase_core_sf"/>
</dbReference>
<keyword evidence="10" id="KW-1185">Reference proteome</keyword>
<dbReference type="GO" id="GO:0016740">
    <property type="term" value="F:transferase activity"/>
    <property type="evidence" value="ECO:0007669"/>
    <property type="project" value="UniProtKB-KW"/>
</dbReference>
<dbReference type="RefSeq" id="WP_180047468.1">
    <property type="nucleotide sequence ID" value="NZ_CP048659.1"/>
</dbReference>
<name>A0A7S6VY12_9GAMM</name>
<gene>
    <name evidence="8" type="ORF">G0028_14355</name>
    <name evidence="9" type="ORF">G0028_17230</name>
</gene>
<dbReference type="InterPro" id="IPR050448">
    <property type="entry name" value="OpgB/LTA_synthase_biosynth"/>
</dbReference>
<dbReference type="Pfam" id="PF00884">
    <property type="entry name" value="Sulfatase"/>
    <property type="match status" value="1"/>
</dbReference>
<evidence type="ECO:0000256" key="6">
    <source>
        <dbReference type="SAM" id="Phobius"/>
    </source>
</evidence>
<feature type="domain" description="Sulfatase N-terminal" evidence="7">
    <location>
        <begin position="297"/>
        <end position="402"/>
    </location>
</feature>
<comment type="subcellular location">
    <subcellularLocation>
        <location evidence="1">Cell membrane</location>
        <topology evidence="1">Multi-pass membrane protein</topology>
    </subcellularLocation>
</comment>
<evidence type="ECO:0000256" key="1">
    <source>
        <dbReference type="ARBA" id="ARBA00004651"/>
    </source>
</evidence>
<sequence>MDLKNFLKREFPLPKLSELGHIGLLIILPNLIFLTLAYYAAVSRPLFNFDYLLALFFIVLPYRAIRLFGGLLLVLAMCVDLLMFVVQIFPFMDLAAIRYLVSFIPQAPTNYLVLMVFFCICIIVMVVVITYYSTPKRLPPPYPSIILIILLLISYVFMNLGIMYSNFKAILGRDNYYIAHSQSLLYKEIIQDNFVGLVNVLPKFEPLEQPEQRAATLLQQPYSDKIFFIVAESWGELRNLQAQREVLNKIYAQQGNFDFIHTGTIRTFGATVAGELRELCGLKLVANSGFALGKLEQEQYVNCLPNLFKANNYQTIALHGTSGLLYDRVEWYPKAGFQHTLFGEHFMQLRRCAAFKGACDSALMNQVSQIFSKYQQDKLFFYWMTLTSHQPYAKQDIHNQRFDCQKFAINPKSDACRNAQLQTQFFDDLAIMIQKPEMQGVEIVVVGDHQPPMWGEDDISHIIPWKVSWLHLRVK</sequence>
<dbReference type="InterPro" id="IPR000917">
    <property type="entry name" value="Sulfatase_N"/>
</dbReference>
<keyword evidence="8" id="KW-0808">Transferase</keyword>
<evidence type="ECO:0000313" key="10">
    <source>
        <dbReference type="Proteomes" id="UP000593966"/>
    </source>
</evidence>
<evidence type="ECO:0000313" key="8">
    <source>
        <dbReference type="EMBL" id="QOW46977.1"/>
    </source>
</evidence>